<feature type="coiled-coil region" evidence="1">
    <location>
        <begin position="42"/>
        <end position="69"/>
    </location>
</feature>
<keyword evidence="3" id="KW-1185">Reference proteome</keyword>
<accession>A0ABC8R9X0</accession>
<dbReference type="Proteomes" id="UP001642360">
    <property type="component" value="Unassembled WGS sequence"/>
</dbReference>
<sequence>MKRITQPSLVHMPPLLREASNFEVESSSNIEVDDIVVEVSTSEDEIESVEDLQDACNQLYEECLKHKKKLLSLSTRLKSSEDDKKALHVDLVNFKAHIYGLDEEKSLQEKVRFLESEHRGLEESKKCLEYKLIKLDRELPNRKNFQRDFPS</sequence>
<dbReference type="AlphaFoldDB" id="A0ABC8R9X0"/>
<gene>
    <name evidence="2" type="ORF">ILEXP_LOCUS9139</name>
</gene>
<proteinExistence type="predicted"/>
<feature type="non-terminal residue" evidence="2">
    <location>
        <position position="151"/>
    </location>
</feature>
<evidence type="ECO:0000313" key="3">
    <source>
        <dbReference type="Proteomes" id="UP001642360"/>
    </source>
</evidence>
<evidence type="ECO:0000256" key="1">
    <source>
        <dbReference type="SAM" id="Coils"/>
    </source>
</evidence>
<keyword evidence="1" id="KW-0175">Coiled coil</keyword>
<name>A0ABC8R9X0_9AQUA</name>
<organism evidence="2 3">
    <name type="scientific">Ilex paraguariensis</name>
    <name type="common">yerba mate</name>
    <dbReference type="NCBI Taxonomy" id="185542"/>
    <lineage>
        <taxon>Eukaryota</taxon>
        <taxon>Viridiplantae</taxon>
        <taxon>Streptophyta</taxon>
        <taxon>Embryophyta</taxon>
        <taxon>Tracheophyta</taxon>
        <taxon>Spermatophyta</taxon>
        <taxon>Magnoliopsida</taxon>
        <taxon>eudicotyledons</taxon>
        <taxon>Gunneridae</taxon>
        <taxon>Pentapetalae</taxon>
        <taxon>asterids</taxon>
        <taxon>campanulids</taxon>
        <taxon>Aquifoliales</taxon>
        <taxon>Aquifoliaceae</taxon>
        <taxon>Ilex</taxon>
    </lineage>
</organism>
<comment type="caution">
    <text evidence="2">The sequence shown here is derived from an EMBL/GenBank/DDBJ whole genome shotgun (WGS) entry which is preliminary data.</text>
</comment>
<protein>
    <submittedName>
        <fullName evidence="2">Uncharacterized protein</fullName>
    </submittedName>
</protein>
<evidence type="ECO:0000313" key="2">
    <source>
        <dbReference type="EMBL" id="CAK9141547.1"/>
    </source>
</evidence>
<dbReference type="EMBL" id="CAUOFW020001147">
    <property type="protein sequence ID" value="CAK9141547.1"/>
    <property type="molecule type" value="Genomic_DNA"/>
</dbReference>
<reference evidence="2 3" key="1">
    <citation type="submission" date="2024-02" db="EMBL/GenBank/DDBJ databases">
        <authorList>
            <person name="Vignale AGUSTIN F."/>
            <person name="Sosa J E."/>
            <person name="Modenutti C."/>
        </authorList>
    </citation>
    <scope>NUCLEOTIDE SEQUENCE [LARGE SCALE GENOMIC DNA]</scope>
</reference>